<accession>A0ABP9USQ7</accession>
<dbReference type="Proteomes" id="UP001476282">
    <property type="component" value="Unassembled WGS sequence"/>
</dbReference>
<protein>
    <submittedName>
        <fullName evidence="1">Uncharacterized protein</fullName>
    </submittedName>
</protein>
<dbReference type="RefSeq" id="WP_353568672.1">
    <property type="nucleotide sequence ID" value="NZ_BAABRI010000028.1"/>
</dbReference>
<keyword evidence="2" id="KW-1185">Reference proteome</keyword>
<dbReference type="EMBL" id="BAABRI010000028">
    <property type="protein sequence ID" value="GAA5484568.1"/>
    <property type="molecule type" value="Genomic_DNA"/>
</dbReference>
<dbReference type="InterPro" id="IPR013783">
    <property type="entry name" value="Ig-like_fold"/>
</dbReference>
<comment type="caution">
    <text evidence="1">The sequence shown here is derived from an EMBL/GenBank/DDBJ whole genome shotgun (WGS) entry which is preliminary data.</text>
</comment>
<proteinExistence type="predicted"/>
<reference evidence="1 2" key="1">
    <citation type="submission" date="2024-02" db="EMBL/GenBank/DDBJ databases">
        <title>Haloferula sargassicola NBRC 104335.</title>
        <authorList>
            <person name="Ichikawa N."/>
            <person name="Katano-Makiyama Y."/>
            <person name="Hidaka K."/>
        </authorList>
    </citation>
    <scope>NUCLEOTIDE SEQUENCE [LARGE SCALE GENOMIC DNA]</scope>
    <source>
        <strain evidence="1 2">NBRC 104335</strain>
    </source>
</reference>
<sequence length="299" mass="31459">MKKLLETKAVQRGTHTLASGLSVVAQRAPLLKEAGVLAESVPSLFRLAAPLGIHFLTTHAVSGASTTVKPATGFTNPADATAGEPFNWIFRTSPETAEDYTITGLPPGVTFTFNPRAAGGYQYLAGSPSAGGTYQVTIIGWRYPNHSGGSEAKTTYNLVVNVATPATPWDSWREAQGWTAGQLADPAVSGPDADPEHDGIPNSLEYVLDLDPRAPSSMPGKVEDDPTSPATHYVYSLPLNPGATDATVGFEASSDLGGTGWSAIGPSDPTYPVTRTATEIRIRIPKNLGQRFIRLAASL</sequence>
<name>A0ABP9USQ7_9BACT</name>
<organism evidence="1 2">
    <name type="scientific">Haloferula sargassicola</name>
    <dbReference type="NCBI Taxonomy" id="490096"/>
    <lineage>
        <taxon>Bacteria</taxon>
        <taxon>Pseudomonadati</taxon>
        <taxon>Verrucomicrobiota</taxon>
        <taxon>Verrucomicrobiia</taxon>
        <taxon>Verrucomicrobiales</taxon>
        <taxon>Verrucomicrobiaceae</taxon>
        <taxon>Haloferula</taxon>
    </lineage>
</organism>
<evidence type="ECO:0000313" key="1">
    <source>
        <dbReference type="EMBL" id="GAA5484568.1"/>
    </source>
</evidence>
<dbReference type="Gene3D" id="2.60.40.10">
    <property type="entry name" value="Immunoglobulins"/>
    <property type="match status" value="1"/>
</dbReference>
<evidence type="ECO:0000313" key="2">
    <source>
        <dbReference type="Proteomes" id="UP001476282"/>
    </source>
</evidence>
<gene>
    <name evidence="1" type="ORF">Hsar01_03812</name>
</gene>